<dbReference type="GO" id="GO:0016020">
    <property type="term" value="C:membrane"/>
    <property type="evidence" value="ECO:0007669"/>
    <property type="project" value="InterPro"/>
</dbReference>
<evidence type="ECO:0000313" key="2">
    <source>
        <dbReference type="Proteomes" id="UP000228754"/>
    </source>
</evidence>
<dbReference type="Pfam" id="PF04464">
    <property type="entry name" value="Glyphos_transf"/>
    <property type="match status" value="1"/>
</dbReference>
<sequence length="1001" mass="117828">MVSLESILTSNSILSLFIHSYDEKDLKTINFIRDNQSFDFPLQQNKDGFYVAEIRAKDILPLKGSSFSIYVADQFGTLSQLQYAVHHKWQRKILHRELAVLIKRTSNDNLQTKITFEVLNAKKRTNLYKTNVIDFALKNRNLTINGVSNILDIDSSFDQRKFFIALHRVPSKDKILFPVESISKDGKWSAHLNLSSLSLHNLYEGIWQMHFYEEIDGKLLGSFIKAKKKLNSSNTFKTVDHLFKCQIKKKNNGLIVDVKQESILVSFKESYIQNQTMLAQISIEREQLALLDHHVSEIHMINNQGTKSTVLTKSKRINNENFILKIPFKRIIESLQKGSQKQSDWLFLLTNKKSQKTIFAKLTNNSLTFDENNILNIFEKVPFEVGLHRNANQNLSFTVRKARTVRNLYQVKKTRGHNLKIEGAAILRGLEMPKSDTVKRSLILKERTSLKEISVPVQNKRDLTFAYHYKRDKKDYTYCGFKAIFDTSTLPEKKGVWDFFIRFDTDQFSFNRRLGFVKYTYKKDKYLSIIKYTDKNDNKIFNFSSTTPKGNLKLEVLPFKSSISEDHISENREEAWIIGERPDTAQDTGYHFFKYCREKHPNKKVYYAIEEGSKDIRNIEHLGNVLTIGSAEHIEKTLQATHFIGSHDLEYFLPFKIPQYRHTKKAKRIFLQHGVMGRKSAEYHRFFYQYPFHIVCVSSVYEKNMMMDHFGYKESEVKVTGLSRFDHLANSKTSDDIRDREILIMPTWREWLNTEETFLKSNYYEKYISILRDERLLQELKKHRVKILFYPHYRMQPYISYFNKYKSDVVSILELGEVNVQELLMRASLLITDYSSVSFDVSFMKKPVIYYHFDFDEFFSKGILRSKEETFLGEIVEDQTSLVSEIIHTINNDFKEKLFVEERRDLILTYTDNKNCDRIFNEICSLKDDHFSAIASLTRISKDTLQNIKITIIQTLVRNYFFTISVKKIKMLKNKSRKTLKALKRHLKRNVHKKTILARNR</sequence>
<reference evidence="1 2" key="1">
    <citation type="submission" date="2017-06" db="EMBL/GenBank/DDBJ databases">
        <title>Draft Genome Sequence of Bacillus sp Strain 36R Isolated from saline sediment at Atanasia, Sonora, Mexico.</title>
        <authorList>
            <person name="Sanchez Diaz R."/>
            <person name="Quiroz Macias M.E."/>
            <person name="Ibarra Gamez J.C."/>
            <person name="Enciso Ibarra J."/>
            <person name="Gomez Gil B."/>
            <person name="Galaviz Silva L."/>
        </authorList>
    </citation>
    <scope>NUCLEOTIDE SEQUENCE [LARGE SCALE GENOMIC DNA]</scope>
    <source>
        <strain evidence="1 2">36R_ATNSAL</strain>
    </source>
</reference>
<dbReference type="SUPFAM" id="SSF53756">
    <property type="entry name" value="UDP-Glycosyltransferase/glycogen phosphorylase"/>
    <property type="match status" value="1"/>
</dbReference>
<dbReference type="Gene3D" id="3.40.50.12580">
    <property type="match status" value="1"/>
</dbReference>
<gene>
    <name evidence="1" type="ORF">CEY02_16490</name>
</gene>
<dbReference type="InterPro" id="IPR007554">
    <property type="entry name" value="Glycerophosphate_synth"/>
</dbReference>
<dbReference type="InterPro" id="IPR043148">
    <property type="entry name" value="TagF_C"/>
</dbReference>
<dbReference type="Proteomes" id="UP000228754">
    <property type="component" value="Unassembled WGS sequence"/>
</dbReference>
<evidence type="ECO:0000313" key="1">
    <source>
        <dbReference type="EMBL" id="PCK19613.1"/>
    </source>
</evidence>
<organism evidence="1 2">
    <name type="scientific">Bacillus pumilus</name>
    <name type="common">Bacillus mesentericus</name>
    <dbReference type="NCBI Taxonomy" id="1408"/>
    <lineage>
        <taxon>Bacteria</taxon>
        <taxon>Bacillati</taxon>
        <taxon>Bacillota</taxon>
        <taxon>Bacilli</taxon>
        <taxon>Bacillales</taxon>
        <taxon>Bacillaceae</taxon>
        <taxon>Bacillus</taxon>
    </lineage>
</organism>
<dbReference type="GO" id="GO:0047355">
    <property type="term" value="F:CDP-glycerol glycerophosphotransferase activity"/>
    <property type="evidence" value="ECO:0007669"/>
    <property type="project" value="InterPro"/>
</dbReference>
<dbReference type="AlphaFoldDB" id="A0A2A5IQV1"/>
<proteinExistence type="predicted"/>
<protein>
    <recommendedName>
        <fullName evidence="3">Teichoic acid biosynthesis protein</fullName>
    </recommendedName>
</protein>
<evidence type="ECO:0008006" key="3">
    <source>
        <dbReference type="Google" id="ProtNLM"/>
    </source>
</evidence>
<dbReference type="EMBL" id="NKHG01000112">
    <property type="protein sequence ID" value="PCK19613.1"/>
    <property type="molecule type" value="Genomic_DNA"/>
</dbReference>
<name>A0A2A5IQV1_BACPU</name>
<comment type="caution">
    <text evidence="1">The sequence shown here is derived from an EMBL/GenBank/DDBJ whole genome shotgun (WGS) entry which is preliminary data.</text>
</comment>
<dbReference type="OrthoDB" id="396512at2"/>
<accession>A0A2A5IQV1</accession>